<organism evidence="1 2">
    <name type="scientific">Entomophthora muscae</name>
    <dbReference type="NCBI Taxonomy" id="34485"/>
    <lineage>
        <taxon>Eukaryota</taxon>
        <taxon>Fungi</taxon>
        <taxon>Fungi incertae sedis</taxon>
        <taxon>Zoopagomycota</taxon>
        <taxon>Entomophthoromycotina</taxon>
        <taxon>Entomophthoromycetes</taxon>
        <taxon>Entomophthorales</taxon>
        <taxon>Entomophthoraceae</taxon>
        <taxon>Entomophthora</taxon>
    </lineage>
</organism>
<evidence type="ECO:0000313" key="1">
    <source>
        <dbReference type="EMBL" id="KAJ9087221.1"/>
    </source>
</evidence>
<proteinExistence type="predicted"/>
<protein>
    <submittedName>
        <fullName evidence="1">Uncharacterized protein</fullName>
    </submittedName>
</protein>
<evidence type="ECO:0000313" key="2">
    <source>
        <dbReference type="Proteomes" id="UP001165960"/>
    </source>
</evidence>
<sequence length="320" mass="35832">MRTIDIVIKSLNGLSAFSGLLVLTIFFAIRFRDREAMDRVSIRLQAGIGLLDLLKHSMSLTSSRTSGWCTAIAFMAMCLYHMYIFLNICMALNLHLAVVLSKRPSQRWELCYWLVSLTLPFLLDIPPLLVGMFGLTSLGSCGLKKEPLAYHIVDRIYSSAFSILTITYCFAVSCMVMMKLKNNKHTYPGLPADSNDPWDEQHAILCLKDLIVRTCLYPLMCFLSYIGGNVALITHFVTKDPISTPLKVWLFCSSSSRGLLHLFAFLADPAVYRNIPKLFSCHASSQETKVYQIQVYSECGFSYNDIVAPVTSDSSTPSIA</sequence>
<reference evidence="1" key="1">
    <citation type="submission" date="2022-04" db="EMBL/GenBank/DDBJ databases">
        <title>Genome of the entomopathogenic fungus Entomophthora muscae.</title>
        <authorList>
            <person name="Elya C."/>
            <person name="Lovett B.R."/>
            <person name="Lee E."/>
            <person name="Macias A.M."/>
            <person name="Hajek A.E."/>
            <person name="De Bivort B.L."/>
            <person name="Kasson M.T."/>
            <person name="De Fine Licht H.H."/>
            <person name="Stajich J.E."/>
        </authorList>
    </citation>
    <scope>NUCLEOTIDE SEQUENCE</scope>
    <source>
        <strain evidence="1">Berkeley</strain>
    </source>
</reference>
<accession>A0ACC2UL57</accession>
<name>A0ACC2UL57_9FUNG</name>
<dbReference type="Proteomes" id="UP001165960">
    <property type="component" value="Unassembled WGS sequence"/>
</dbReference>
<dbReference type="EMBL" id="QTSX02000308">
    <property type="protein sequence ID" value="KAJ9087221.1"/>
    <property type="molecule type" value="Genomic_DNA"/>
</dbReference>
<gene>
    <name evidence="1" type="ORF">DSO57_1035277</name>
</gene>
<comment type="caution">
    <text evidence="1">The sequence shown here is derived from an EMBL/GenBank/DDBJ whole genome shotgun (WGS) entry which is preliminary data.</text>
</comment>
<keyword evidence="2" id="KW-1185">Reference proteome</keyword>